<keyword evidence="3 4" id="KW-0479">Metal-binding</keyword>
<evidence type="ECO:0000313" key="6">
    <source>
        <dbReference type="EMBL" id="KAF0981318.1"/>
    </source>
</evidence>
<name>A0A6A5C674_NAEFO</name>
<dbReference type="OrthoDB" id="1470350at2759"/>
<feature type="region of interest" description="Disordered" evidence="5">
    <location>
        <begin position="42"/>
        <end position="96"/>
    </location>
</feature>
<sequence length="577" mass="66340">MNVLLLIGSGCFVLLFLLFLLMRSYESKVIAKIQVVGLKPQQQQQHQQQTPQGHSDASLTPHHHHHPCIHDHHEEEEPIGAGEHHQPSLKTKKKVTYQTPEPVPVSELVHYDALWCLVFNIFRDNQSSVQTYERAFSLQHFRPHLGFVGKIPVVLFATPSAARVFVTKWKEVVKDNSLVFTEDMHKFFGVNVVFSNGDEWKRQRKVLDPSFYNIERFTQTFVENAQKTMSLLNKLLQEKSLQEIEISPSDVTTRMALDVLGLTIFGEDFDYLSQLIPNHKSATNELNKKALDAYHYVMSNIGNAARLFIGKPYTSLPLESNRKMDESIEEFQLFLDSIIEKCRKQKDTSNKNTLLHSMIQAVDDEGTGMTNQELKSQCTIFFLAGHETTAGALAFLFYSLAKHPQVQEKLYEEITSTFTSGEDISNYNKLQSMAYLDCVLKENMRLYPPISQLPPRILTSAQVIDGYKIPKDFLAILNIYALHRHPDVWGQESEEFRPERFLENSYPPFSYLPFSAGPRVCLGKQFSLVEQKTFTTALVQNFRIELLYPGQCMKFNKKLPNLAPEENFKLRLVRRKC</sequence>
<evidence type="ECO:0000256" key="4">
    <source>
        <dbReference type="RuleBase" id="RU000461"/>
    </source>
</evidence>
<dbReference type="SUPFAM" id="SSF48264">
    <property type="entry name" value="Cytochrome P450"/>
    <property type="match status" value="1"/>
</dbReference>
<dbReference type="PRINTS" id="PR00463">
    <property type="entry name" value="EP450I"/>
</dbReference>
<evidence type="ECO:0000313" key="7">
    <source>
        <dbReference type="Proteomes" id="UP000444721"/>
    </source>
</evidence>
<dbReference type="PROSITE" id="PS00086">
    <property type="entry name" value="CYTOCHROME_P450"/>
    <property type="match status" value="1"/>
</dbReference>
<accession>A0A6A5C674</accession>
<keyword evidence="4" id="KW-0503">Monooxygenase</keyword>
<dbReference type="Pfam" id="PF00067">
    <property type="entry name" value="p450"/>
    <property type="match status" value="1"/>
</dbReference>
<dbReference type="InterPro" id="IPR017972">
    <property type="entry name" value="Cyt_P450_CS"/>
</dbReference>
<dbReference type="RefSeq" id="XP_044566031.1">
    <property type="nucleotide sequence ID" value="XM_044703112.1"/>
</dbReference>
<reference evidence="6 7" key="1">
    <citation type="journal article" date="2019" name="Sci. Rep.">
        <title>Nanopore sequencing improves the draft genome of the human pathogenic amoeba Naegleria fowleri.</title>
        <authorList>
            <person name="Liechti N."/>
            <person name="Schurch N."/>
            <person name="Bruggmann R."/>
            <person name="Wittwer M."/>
        </authorList>
    </citation>
    <scope>NUCLEOTIDE SEQUENCE [LARGE SCALE GENOMIC DNA]</scope>
    <source>
        <strain evidence="6 7">ATCC 30894</strain>
    </source>
</reference>
<dbReference type="VEuPathDB" id="AmoebaDB:NF0068760"/>
<feature type="compositionally biased region" description="Low complexity" evidence="5">
    <location>
        <begin position="42"/>
        <end position="52"/>
    </location>
</feature>
<evidence type="ECO:0000256" key="2">
    <source>
        <dbReference type="ARBA" id="ARBA00010617"/>
    </source>
</evidence>
<evidence type="ECO:0000256" key="1">
    <source>
        <dbReference type="ARBA" id="ARBA00001971"/>
    </source>
</evidence>
<evidence type="ECO:0008006" key="8">
    <source>
        <dbReference type="Google" id="ProtNLM"/>
    </source>
</evidence>
<dbReference type="EMBL" id="VFQX01000015">
    <property type="protein sequence ID" value="KAF0981318.1"/>
    <property type="molecule type" value="Genomic_DNA"/>
</dbReference>
<dbReference type="Proteomes" id="UP000444721">
    <property type="component" value="Unassembled WGS sequence"/>
</dbReference>
<gene>
    <name evidence="6" type="ORF">FDP41_012578</name>
</gene>
<comment type="caution">
    <text evidence="6">The sequence shown here is derived from an EMBL/GenBank/DDBJ whole genome shotgun (WGS) entry which is preliminary data.</text>
</comment>
<dbReference type="VEuPathDB" id="AmoebaDB:FDP41_012578"/>
<comment type="cofactor">
    <cofactor evidence="1 3">
        <name>heme</name>
        <dbReference type="ChEBI" id="CHEBI:30413"/>
    </cofactor>
</comment>
<dbReference type="PANTHER" id="PTHR24305:SF166">
    <property type="entry name" value="CYTOCHROME P450 12A4, MITOCHONDRIAL-RELATED"/>
    <property type="match status" value="1"/>
</dbReference>
<dbReference type="InterPro" id="IPR036396">
    <property type="entry name" value="Cyt_P450_sf"/>
</dbReference>
<evidence type="ECO:0000256" key="5">
    <source>
        <dbReference type="SAM" id="MobiDB-lite"/>
    </source>
</evidence>
<dbReference type="InterPro" id="IPR002401">
    <property type="entry name" value="Cyt_P450_E_grp-I"/>
</dbReference>
<keyword evidence="7" id="KW-1185">Reference proteome</keyword>
<dbReference type="GO" id="GO:0020037">
    <property type="term" value="F:heme binding"/>
    <property type="evidence" value="ECO:0007669"/>
    <property type="project" value="InterPro"/>
</dbReference>
<dbReference type="PRINTS" id="PR00385">
    <property type="entry name" value="P450"/>
</dbReference>
<keyword evidence="3 4" id="KW-0349">Heme</keyword>
<dbReference type="GO" id="GO:0016705">
    <property type="term" value="F:oxidoreductase activity, acting on paired donors, with incorporation or reduction of molecular oxygen"/>
    <property type="evidence" value="ECO:0007669"/>
    <property type="project" value="InterPro"/>
</dbReference>
<dbReference type="InterPro" id="IPR001128">
    <property type="entry name" value="Cyt_P450"/>
</dbReference>
<dbReference type="AlphaFoldDB" id="A0A6A5C674"/>
<dbReference type="Gene3D" id="1.10.630.10">
    <property type="entry name" value="Cytochrome P450"/>
    <property type="match status" value="1"/>
</dbReference>
<keyword evidence="3 4" id="KW-0408">Iron</keyword>
<dbReference type="GO" id="GO:0005506">
    <property type="term" value="F:iron ion binding"/>
    <property type="evidence" value="ECO:0007669"/>
    <property type="project" value="InterPro"/>
</dbReference>
<evidence type="ECO:0000256" key="3">
    <source>
        <dbReference type="PIRSR" id="PIRSR602401-1"/>
    </source>
</evidence>
<dbReference type="GeneID" id="68119793"/>
<dbReference type="VEuPathDB" id="AmoebaDB:NfTy_024100"/>
<protein>
    <recommendedName>
        <fullName evidence="8">Cytochrome P450</fullName>
    </recommendedName>
</protein>
<comment type="similarity">
    <text evidence="2 4">Belongs to the cytochrome P450 family.</text>
</comment>
<dbReference type="OMA" id="ELVYMEC"/>
<organism evidence="6 7">
    <name type="scientific">Naegleria fowleri</name>
    <name type="common">Brain eating amoeba</name>
    <dbReference type="NCBI Taxonomy" id="5763"/>
    <lineage>
        <taxon>Eukaryota</taxon>
        <taxon>Discoba</taxon>
        <taxon>Heterolobosea</taxon>
        <taxon>Tetramitia</taxon>
        <taxon>Eutetramitia</taxon>
        <taxon>Vahlkampfiidae</taxon>
        <taxon>Naegleria</taxon>
    </lineage>
</organism>
<proteinExistence type="inferred from homology"/>
<dbReference type="GO" id="GO:0004497">
    <property type="term" value="F:monooxygenase activity"/>
    <property type="evidence" value="ECO:0007669"/>
    <property type="project" value="UniProtKB-KW"/>
</dbReference>
<keyword evidence="4" id="KW-0560">Oxidoreductase</keyword>
<dbReference type="InterPro" id="IPR050121">
    <property type="entry name" value="Cytochrome_P450_monoxygenase"/>
</dbReference>
<dbReference type="PANTHER" id="PTHR24305">
    <property type="entry name" value="CYTOCHROME P450"/>
    <property type="match status" value="1"/>
</dbReference>
<feature type="binding site" description="axial binding residue" evidence="3">
    <location>
        <position position="521"/>
    </location>
    <ligand>
        <name>heme</name>
        <dbReference type="ChEBI" id="CHEBI:30413"/>
    </ligand>
    <ligandPart>
        <name>Fe</name>
        <dbReference type="ChEBI" id="CHEBI:18248"/>
    </ligandPart>
</feature>